<dbReference type="HAMAP" id="MF_01576">
    <property type="entry name" value="THF_DHG_CYH"/>
    <property type="match status" value="1"/>
</dbReference>
<evidence type="ECO:0000256" key="8">
    <source>
        <dbReference type="ARBA" id="ARBA00023102"/>
    </source>
</evidence>
<evidence type="ECO:0000256" key="7">
    <source>
        <dbReference type="ARBA" id="ARBA00023002"/>
    </source>
</evidence>
<evidence type="ECO:0000256" key="9">
    <source>
        <dbReference type="ARBA" id="ARBA00023167"/>
    </source>
</evidence>
<dbReference type="Gene3D" id="3.40.50.10860">
    <property type="entry name" value="Leucine Dehydrogenase, chain A, domain 1"/>
    <property type="match status" value="1"/>
</dbReference>
<dbReference type="Pfam" id="PF00763">
    <property type="entry name" value="THF_DHG_CYH"/>
    <property type="match status" value="1"/>
</dbReference>
<comment type="caution">
    <text evidence="15">The sequence shown here is derived from an EMBL/GenBank/DDBJ whole genome shotgun (WGS) entry which is preliminary data.</text>
</comment>
<keyword evidence="7 12" id="KW-0560">Oxidoreductase</keyword>
<dbReference type="InterPro" id="IPR036291">
    <property type="entry name" value="NAD(P)-bd_dom_sf"/>
</dbReference>
<comment type="pathway">
    <text evidence="1 12">One-carbon metabolism; tetrahydrofolate interconversion.</text>
</comment>
<accession>A0A9X4L8Y9</accession>
<evidence type="ECO:0000256" key="6">
    <source>
        <dbReference type="ARBA" id="ARBA00022857"/>
    </source>
</evidence>
<evidence type="ECO:0000256" key="4">
    <source>
        <dbReference type="ARBA" id="ARBA00022755"/>
    </source>
</evidence>
<dbReference type="PRINTS" id="PR00085">
    <property type="entry name" value="THFDHDRGNASE"/>
</dbReference>
<dbReference type="SUPFAM" id="SSF53223">
    <property type="entry name" value="Aminoacid dehydrogenase-like, N-terminal domain"/>
    <property type="match status" value="1"/>
</dbReference>
<dbReference type="InterPro" id="IPR020630">
    <property type="entry name" value="THF_DH/CycHdrlase_cat_dom"/>
</dbReference>
<dbReference type="GO" id="GO:0009086">
    <property type="term" value="P:methionine biosynthetic process"/>
    <property type="evidence" value="ECO:0007669"/>
    <property type="project" value="UniProtKB-KW"/>
</dbReference>
<evidence type="ECO:0000313" key="16">
    <source>
        <dbReference type="Proteomes" id="UP001152302"/>
    </source>
</evidence>
<evidence type="ECO:0000256" key="1">
    <source>
        <dbReference type="ARBA" id="ARBA00004777"/>
    </source>
</evidence>
<keyword evidence="3 12" id="KW-0028">Amino-acid biosynthesis</keyword>
<evidence type="ECO:0000256" key="2">
    <source>
        <dbReference type="ARBA" id="ARBA00022563"/>
    </source>
</evidence>
<comment type="similarity">
    <text evidence="12">Belongs to the tetrahydrofolate dehydrogenase/cyclohydrolase family.</text>
</comment>
<dbReference type="GO" id="GO:0006164">
    <property type="term" value="P:purine nucleotide biosynthetic process"/>
    <property type="evidence" value="ECO:0007669"/>
    <property type="project" value="UniProtKB-KW"/>
</dbReference>
<dbReference type="PANTHER" id="PTHR48099">
    <property type="entry name" value="C-1-TETRAHYDROFOLATE SYNTHASE, CYTOPLASMIC-RELATED"/>
    <property type="match status" value="1"/>
</dbReference>
<keyword evidence="8 12" id="KW-0368">Histidine biosynthesis</keyword>
<proteinExistence type="inferred from homology"/>
<dbReference type="FunFam" id="3.40.50.10860:FF:000001">
    <property type="entry name" value="Bifunctional protein FolD"/>
    <property type="match status" value="1"/>
</dbReference>
<evidence type="ECO:0000256" key="12">
    <source>
        <dbReference type="HAMAP-Rule" id="MF_01576"/>
    </source>
</evidence>
<evidence type="ECO:0000256" key="5">
    <source>
        <dbReference type="ARBA" id="ARBA00022801"/>
    </source>
</evidence>
<keyword evidence="6 12" id="KW-0521">NADP</keyword>
<comment type="caution">
    <text evidence="12">Lacks conserved residue(s) required for the propagation of feature annotation.</text>
</comment>
<dbReference type="GO" id="GO:0004488">
    <property type="term" value="F:methylenetetrahydrofolate dehydrogenase (NADP+) activity"/>
    <property type="evidence" value="ECO:0007669"/>
    <property type="project" value="UniProtKB-UniRule"/>
</dbReference>
<dbReference type="NCBIfam" id="NF010772">
    <property type="entry name" value="PRK14175.1"/>
    <property type="match status" value="1"/>
</dbReference>
<dbReference type="RefSeq" id="WP_002474580.1">
    <property type="nucleotide sequence ID" value="NZ_JAMBPX010000004.1"/>
</dbReference>
<dbReference type="CDD" id="cd01080">
    <property type="entry name" value="NAD_bind_m-THF_DH_Cyclohyd"/>
    <property type="match status" value="1"/>
</dbReference>
<dbReference type="InterPro" id="IPR000672">
    <property type="entry name" value="THF_DH/CycHdrlase"/>
</dbReference>
<dbReference type="GO" id="GO:0000105">
    <property type="term" value="P:L-histidine biosynthetic process"/>
    <property type="evidence" value="ECO:0007669"/>
    <property type="project" value="UniProtKB-KW"/>
</dbReference>
<comment type="function">
    <text evidence="12">Catalyzes the oxidation of 5,10-methylenetetrahydrofolate to 5,10-methenyltetrahydrofolate and then the hydrolysis of 5,10-methenyltetrahydrofolate to 10-formyltetrahydrofolate.</text>
</comment>
<dbReference type="Gene3D" id="3.40.50.720">
    <property type="entry name" value="NAD(P)-binding Rossmann-like Domain"/>
    <property type="match status" value="1"/>
</dbReference>
<dbReference type="GO" id="GO:0035999">
    <property type="term" value="P:tetrahydrofolate interconversion"/>
    <property type="evidence" value="ECO:0007669"/>
    <property type="project" value="UniProtKB-UniRule"/>
</dbReference>
<keyword evidence="4 12" id="KW-0658">Purine biosynthesis</keyword>
<dbReference type="Pfam" id="PF02882">
    <property type="entry name" value="THF_DHG_CYH_C"/>
    <property type="match status" value="1"/>
</dbReference>
<evidence type="ECO:0000256" key="10">
    <source>
        <dbReference type="ARBA" id="ARBA00023268"/>
    </source>
</evidence>
<dbReference type="EMBL" id="JAMBPX010000004">
    <property type="protein sequence ID" value="MDG0859072.1"/>
    <property type="molecule type" value="Genomic_DNA"/>
</dbReference>
<dbReference type="NCBIfam" id="NF010783">
    <property type="entry name" value="PRK14186.1"/>
    <property type="match status" value="1"/>
</dbReference>
<reference evidence="15" key="1">
    <citation type="submission" date="2022-05" db="EMBL/GenBank/DDBJ databases">
        <title>Comparative genomics of Staphylococcus equorum isolates.</title>
        <authorList>
            <person name="Luelf R.H."/>
        </authorList>
    </citation>
    <scope>NUCLEOTIDE SEQUENCE</scope>
    <source>
        <strain evidence="15">TMW 2.2343</strain>
    </source>
</reference>
<gene>
    <name evidence="12 15" type="primary">folD</name>
    <name evidence="15" type="ORF">M4L21_07000</name>
</gene>
<sequence length="286" mass="30990">MVAKILDGKQIAKEYRQRLKNQVNELKEHGFTPKLSVILVGNDGASQSYVKSKKKAAEKIGMISEIIHLDESTSEEVVLSELNRLNNDDTVSGILVQVPLPKQVSEQKVLEAINPEKDVDGFHPINIGKLYIDEQTFVPCTPLGIMEILKHADINLEGKNAVVIGRSHIVGQPVSKLLLQANATVTILHSRTKNMNAHLKQADVIVSAVGQPGLVTKENVKKGAVIIDVGNTPDENGKLKGDVAYDEVKEIASAITPVPGGVGPLTITMVLNNTLLAEKLRRGLTE</sequence>
<evidence type="ECO:0000256" key="11">
    <source>
        <dbReference type="ARBA" id="ARBA00036357"/>
    </source>
</evidence>
<keyword evidence="2 12" id="KW-0554">One-carbon metabolism</keyword>
<dbReference type="InterPro" id="IPR046346">
    <property type="entry name" value="Aminoacid_DH-like_N_sf"/>
</dbReference>
<dbReference type="EC" id="3.5.4.9" evidence="12"/>
<dbReference type="Proteomes" id="UP001152302">
    <property type="component" value="Unassembled WGS sequence"/>
</dbReference>
<name>A0A9X4L8Y9_9STAP</name>
<evidence type="ECO:0000259" key="14">
    <source>
        <dbReference type="Pfam" id="PF02882"/>
    </source>
</evidence>
<evidence type="ECO:0000259" key="13">
    <source>
        <dbReference type="Pfam" id="PF00763"/>
    </source>
</evidence>
<keyword evidence="9 12" id="KW-0486">Methionine biosynthesis</keyword>
<dbReference type="PANTHER" id="PTHR48099:SF5">
    <property type="entry name" value="C-1-TETRAHYDROFOLATE SYNTHASE, CYTOPLASMIC"/>
    <property type="match status" value="1"/>
</dbReference>
<evidence type="ECO:0000313" key="15">
    <source>
        <dbReference type="EMBL" id="MDG0859072.1"/>
    </source>
</evidence>
<feature type="domain" description="Tetrahydrofolate dehydrogenase/cyclohydrolase catalytic" evidence="13">
    <location>
        <begin position="6"/>
        <end position="120"/>
    </location>
</feature>
<feature type="domain" description="Tetrahydrofolate dehydrogenase/cyclohydrolase NAD(P)-binding" evidence="14">
    <location>
        <begin position="139"/>
        <end position="279"/>
    </location>
</feature>
<dbReference type="GO" id="GO:0004477">
    <property type="term" value="F:methenyltetrahydrofolate cyclohydrolase activity"/>
    <property type="evidence" value="ECO:0007669"/>
    <property type="project" value="UniProtKB-UniRule"/>
</dbReference>
<comment type="catalytic activity">
    <reaction evidence="12">
        <text>(6R)-5,10-methylene-5,6,7,8-tetrahydrofolate + NADP(+) = (6R)-5,10-methenyltetrahydrofolate + NADPH</text>
        <dbReference type="Rhea" id="RHEA:22812"/>
        <dbReference type="ChEBI" id="CHEBI:15636"/>
        <dbReference type="ChEBI" id="CHEBI:57455"/>
        <dbReference type="ChEBI" id="CHEBI:57783"/>
        <dbReference type="ChEBI" id="CHEBI:58349"/>
        <dbReference type="EC" id="1.5.1.5"/>
    </reaction>
</comment>
<dbReference type="InterPro" id="IPR020631">
    <property type="entry name" value="THF_DH/CycHdrlase_NAD-bd_dom"/>
</dbReference>
<feature type="binding site" evidence="12">
    <location>
        <begin position="165"/>
        <end position="167"/>
    </location>
    <ligand>
        <name>NADP(+)</name>
        <dbReference type="ChEBI" id="CHEBI:58349"/>
    </ligand>
</feature>
<dbReference type="SUPFAM" id="SSF51735">
    <property type="entry name" value="NAD(P)-binding Rossmann-fold domains"/>
    <property type="match status" value="1"/>
</dbReference>
<keyword evidence="10 12" id="KW-0511">Multifunctional enzyme</keyword>
<dbReference type="EC" id="1.5.1.5" evidence="12"/>
<dbReference type="GO" id="GO:0005829">
    <property type="term" value="C:cytosol"/>
    <property type="evidence" value="ECO:0007669"/>
    <property type="project" value="TreeGrafter"/>
</dbReference>
<comment type="catalytic activity">
    <reaction evidence="11 12">
        <text>(6R)-5,10-methenyltetrahydrofolate + H2O = (6R)-10-formyltetrahydrofolate + H(+)</text>
        <dbReference type="Rhea" id="RHEA:23700"/>
        <dbReference type="ChEBI" id="CHEBI:15377"/>
        <dbReference type="ChEBI" id="CHEBI:15378"/>
        <dbReference type="ChEBI" id="CHEBI:57455"/>
        <dbReference type="ChEBI" id="CHEBI:195366"/>
        <dbReference type="EC" id="3.5.4.9"/>
    </reaction>
</comment>
<dbReference type="AlphaFoldDB" id="A0A9X4L8Y9"/>
<evidence type="ECO:0000256" key="3">
    <source>
        <dbReference type="ARBA" id="ARBA00022605"/>
    </source>
</evidence>
<dbReference type="FunFam" id="3.40.50.720:FF:000094">
    <property type="entry name" value="Bifunctional protein FolD"/>
    <property type="match status" value="1"/>
</dbReference>
<protein>
    <recommendedName>
        <fullName evidence="12">Bifunctional protein FolD</fullName>
    </recommendedName>
    <domain>
        <recommendedName>
            <fullName evidence="12">Methylenetetrahydrofolate dehydrogenase</fullName>
            <ecNumber evidence="12">1.5.1.5</ecNumber>
        </recommendedName>
    </domain>
    <domain>
        <recommendedName>
            <fullName evidence="12">Methenyltetrahydrofolate cyclohydrolase</fullName>
            <ecNumber evidence="12">3.5.4.9</ecNumber>
        </recommendedName>
    </domain>
</protein>
<organism evidence="15 16">
    <name type="scientific">Staphylococcus equorum</name>
    <dbReference type="NCBI Taxonomy" id="246432"/>
    <lineage>
        <taxon>Bacteria</taxon>
        <taxon>Bacillati</taxon>
        <taxon>Bacillota</taxon>
        <taxon>Bacilli</taxon>
        <taxon>Bacillales</taxon>
        <taxon>Staphylococcaceae</taxon>
        <taxon>Staphylococcus</taxon>
    </lineage>
</organism>
<comment type="subunit">
    <text evidence="12">Homodimer.</text>
</comment>
<keyword evidence="5 12" id="KW-0378">Hydrolase</keyword>